<dbReference type="PROSITE" id="PS51900">
    <property type="entry name" value="CB"/>
    <property type="match status" value="1"/>
</dbReference>
<dbReference type="Gene3D" id="1.10.443.10">
    <property type="entry name" value="Intergrase catalytic core"/>
    <property type="match status" value="1"/>
</dbReference>
<keyword evidence="9" id="KW-1185">Reference proteome</keyword>
<proteinExistence type="inferred from homology"/>
<dbReference type="PANTHER" id="PTHR30629:SF2">
    <property type="entry name" value="PROPHAGE INTEGRASE INTS-RELATED"/>
    <property type="match status" value="1"/>
</dbReference>
<feature type="domain" description="Core-binding (CB)" evidence="7">
    <location>
        <begin position="57"/>
        <end position="136"/>
    </location>
</feature>
<dbReference type="Proteomes" id="UP000674084">
    <property type="component" value="Unassembled WGS sequence"/>
</dbReference>
<comment type="caution">
    <text evidence="8">The sequence shown here is derived from an EMBL/GenBank/DDBJ whole genome shotgun (WGS) entry which is preliminary data.</text>
</comment>
<dbReference type="InterPro" id="IPR011010">
    <property type="entry name" value="DNA_brk_join_enz"/>
</dbReference>
<reference evidence="8 9" key="1">
    <citation type="submission" date="2021-04" db="EMBL/GenBank/DDBJ databases">
        <title>Whole-genome sequencing of Saccharopolyspora endophytica KCTC 19397.</title>
        <authorList>
            <person name="Ay H."/>
            <person name="Saygin H."/>
            <person name="Sahin N."/>
        </authorList>
    </citation>
    <scope>NUCLEOTIDE SEQUENCE [LARGE SCALE GENOMIC DNA]</scope>
    <source>
        <strain evidence="8 9">KCTC 19397</strain>
    </source>
</reference>
<dbReference type="PROSITE" id="PS51898">
    <property type="entry name" value="TYR_RECOMBINASE"/>
    <property type="match status" value="1"/>
</dbReference>
<evidence type="ECO:0000259" key="7">
    <source>
        <dbReference type="PROSITE" id="PS51900"/>
    </source>
</evidence>
<evidence type="ECO:0000256" key="4">
    <source>
        <dbReference type="ARBA" id="ARBA00023172"/>
    </source>
</evidence>
<dbReference type="PANTHER" id="PTHR30629">
    <property type="entry name" value="PROPHAGE INTEGRASE"/>
    <property type="match status" value="1"/>
</dbReference>
<evidence type="ECO:0000256" key="5">
    <source>
        <dbReference type="PROSITE-ProRule" id="PRU01248"/>
    </source>
</evidence>
<evidence type="ECO:0000259" key="6">
    <source>
        <dbReference type="PROSITE" id="PS51898"/>
    </source>
</evidence>
<keyword evidence="4" id="KW-0233">DNA recombination</keyword>
<dbReference type="InterPro" id="IPR013762">
    <property type="entry name" value="Integrase-like_cat_sf"/>
</dbReference>
<dbReference type="Gene3D" id="1.10.150.130">
    <property type="match status" value="1"/>
</dbReference>
<dbReference type="InterPro" id="IPR050808">
    <property type="entry name" value="Phage_Integrase"/>
</dbReference>
<sequence length="369" mass="42388">MAWHEAHGSGWRVRYYHKGKLQTETGFTSKTEAQTRASDVEYEMRNKTFVARSKESVTFEKWARTWEEAHDVSKGTWLKYRSHLNNHLIAKFGDTPLDEISHIKVKGWAKNLRRSLADATVRDIITLLSMILGDAVEEDLITKNPCRRLKLTLESSPPKETVTARSLLRIVERIPEHRTLVLTAAFTGMRWGEIVGLTWRNVNLDENTITVDHKVGALHENGGKLELGPPKTPCSARVIHLPPFLVELLREHRSQQPSDHVFTGVRGGLLRRANFRSRFWRPAVAGHKQRGWAALQPNLTFHGLRHTHKTWLNEDHVDKALQFQRLGHHLPGVEGIYSHCSQPMIDHMLTKLEDRWKQAQSSIKRESGH</sequence>
<keyword evidence="3 5" id="KW-0238">DNA-binding</keyword>
<name>A0ABS5D9V3_9PSEU</name>
<organism evidence="8 9">
    <name type="scientific">Saccharopolyspora endophytica</name>
    <dbReference type="NCBI Taxonomy" id="543886"/>
    <lineage>
        <taxon>Bacteria</taxon>
        <taxon>Bacillati</taxon>
        <taxon>Actinomycetota</taxon>
        <taxon>Actinomycetes</taxon>
        <taxon>Pseudonocardiales</taxon>
        <taxon>Pseudonocardiaceae</taxon>
        <taxon>Saccharopolyspora</taxon>
    </lineage>
</organism>
<dbReference type="Pfam" id="PF00589">
    <property type="entry name" value="Phage_integrase"/>
    <property type="match status" value="1"/>
</dbReference>
<dbReference type="RefSeq" id="WP_210968524.1">
    <property type="nucleotide sequence ID" value="NZ_JAGPXE010000001.1"/>
</dbReference>
<dbReference type="Pfam" id="PF14659">
    <property type="entry name" value="Phage_int_SAM_3"/>
    <property type="match status" value="1"/>
</dbReference>
<gene>
    <name evidence="8" type="ORF">KBO27_03805</name>
</gene>
<keyword evidence="2" id="KW-0229">DNA integration</keyword>
<feature type="domain" description="Tyr recombinase" evidence="6">
    <location>
        <begin position="157"/>
        <end position="353"/>
    </location>
</feature>
<dbReference type="InterPro" id="IPR002104">
    <property type="entry name" value="Integrase_catalytic"/>
</dbReference>
<comment type="similarity">
    <text evidence="1">Belongs to the 'phage' integrase family.</text>
</comment>
<evidence type="ECO:0000313" key="9">
    <source>
        <dbReference type="Proteomes" id="UP000674084"/>
    </source>
</evidence>
<accession>A0ABS5D9V3</accession>
<dbReference type="CDD" id="cd01189">
    <property type="entry name" value="INT_ICEBs1_C_like"/>
    <property type="match status" value="1"/>
</dbReference>
<evidence type="ECO:0000256" key="3">
    <source>
        <dbReference type="ARBA" id="ARBA00023125"/>
    </source>
</evidence>
<dbReference type="InterPro" id="IPR044068">
    <property type="entry name" value="CB"/>
</dbReference>
<evidence type="ECO:0000313" key="8">
    <source>
        <dbReference type="EMBL" id="MBQ0923053.1"/>
    </source>
</evidence>
<evidence type="ECO:0000256" key="1">
    <source>
        <dbReference type="ARBA" id="ARBA00008857"/>
    </source>
</evidence>
<dbReference type="InterPro" id="IPR004107">
    <property type="entry name" value="Integrase_SAM-like_N"/>
</dbReference>
<dbReference type="InterPro" id="IPR010998">
    <property type="entry name" value="Integrase_recombinase_N"/>
</dbReference>
<dbReference type="EMBL" id="JAGPXE010000001">
    <property type="protein sequence ID" value="MBQ0923053.1"/>
    <property type="molecule type" value="Genomic_DNA"/>
</dbReference>
<protein>
    <submittedName>
        <fullName evidence="8">Site-specific integrase</fullName>
    </submittedName>
</protein>
<dbReference type="SUPFAM" id="SSF56349">
    <property type="entry name" value="DNA breaking-rejoining enzymes"/>
    <property type="match status" value="1"/>
</dbReference>
<evidence type="ECO:0000256" key="2">
    <source>
        <dbReference type="ARBA" id="ARBA00022908"/>
    </source>
</evidence>